<feature type="transmembrane region" description="Helical" evidence="19">
    <location>
        <begin position="117"/>
        <end position="150"/>
    </location>
</feature>
<evidence type="ECO:0000256" key="4">
    <source>
        <dbReference type="ARBA" id="ARBA00022448"/>
    </source>
</evidence>
<evidence type="ECO:0000256" key="17">
    <source>
        <dbReference type="ARBA" id="ARBA00050970"/>
    </source>
</evidence>
<dbReference type="GO" id="GO:0046872">
    <property type="term" value="F:metal ion binding"/>
    <property type="evidence" value="ECO:0007669"/>
    <property type="project" value="UniProtKB-KW"/>
</dbReference>
<dbReference type="SFLD" id="SFLDG01168">
    <property type="entry name" value="Ferric_reductase_subgroup_(FRE"/>
    <property type="match status" value="2"/>
</dbReference>
<evidence type="ECO:0000313" key="22">
    <source>
        <dbReference type="Proteomes" id="UP000682877"/>
    </source>
</evidence>
<evidence type="ECO:0000256" key="12">
    <source>
        <dbReference type="ARBA" id="ARBA00023002"/>
    </source>
</evidence>
<evidence type="ECO:0000256" key="15">
    <source>
        <dbReference type="ARBA" id="ARBA00023065"/>
    </source>
</evidence>
<feature type="transmembrane region" description="Helical" evidence="19">
    <location>
        <begin position="218"/>
        <end position="243"/>
    </location>
</feature>
<evidence type="ECO:0000256" key="5">
    <source>
        <dbReference type="ARBA" id="ARBA00022617"/>
    </source>
</evidence>
<dbReference type="GO" id="GO:0005886">
    <property type="term" value="C:plasma membrane"/>
    <property type="evidence" value="ECO:0007669"/>
    <property type="project" value="TreeGrafter"/>
</dbReference>
<feature type="transmembrane region" description="Helical" evidence="19">
    <location>
        <begin position="255"/>
        <end position="275"/>
    </location>
</feature>
<dbReference type="EC" id="1.16.1.7" evidence="18"/>
<evidence type="ECO:0000259" key="20">
    <source>
        <dbReference type="PROSITE" id="PS51384"/>
    </source>
</evidence>
<evidence type="ECO:0000256" key="7">
    <source>
        <dbReference type="ARBA" id="ARBA00022692"/>
    </source>
</evidence>
<dbReference type="InterPro" id="IPR013130">
    <property type="entry name" value="Fe3_Rdtase_TM_dom"/>
</dbReference>
<dbReference type="InterPro" id="IPR017927">
    <property type="entry name" value="FAD-bd_FR_type"/>
</dbReference>
<keyword evidence="11 19" id="KW-1133">Transmembrane helix</keyword>
<reference evidence="21" key="1">
    <citation type="submission" date="2021-01" db="EMBL/GenBank/DDBJ databases">
        <authorList>
            <person name="Bezrukov I."/>
        </authorList>
    </citation>
    <scope>NUCLEOTIDE SEQUENCE</scope>
</reference>
<feature type="transmembrane region" description="Helical" evidence="19">
    <location>
        <begin position="776"/>
        <end position="801"/>
    </location>
</feature>
<keyword evidence="7 19" id="KW-0812">Transmembrane</keyword>
<feature type="transmembrane region" description="Helical" evidence="19">
    <location>
        <begin position="607"/>
        <end position="629"/>
    </location>
</feature>
<keyword evidence="6" id="KW-0285">Flavoprotein</keyword>
<feature type="transmembrane region" description="Helical" evidence="19">
    <location>
        <begin position="28"/>
        <end position="48"/>
    </location>
</feature>
<keyword evidence="13" id="KW-0408">Iron</keyword>
<feature type="transmembrane region" description="Helical" evidence="19">
    <location>
        <begin position="956"/>
        <end position="981"/>
    </location>
</feature>
<dbReference type="CDD" id="cd06186">
    <property type="entry name" value="NOX_Duox_like_FAD_NADP"/>
    <property type="match status" value="2"/>
</dbReference>
<dbReference type="GO" id="GO:0006811">
    <property type="term" value="P:monoatomic ion transport"/>
    <property type="evidence" value="ECO:0007669"/>
    <property type="project" value="UniProtKB-KW"/>
</dbReference>
<sequence>MDDHESPLLSKESPPSSSSSVLVSSLKWILKVVMSVIFVTWVVFLMMYPGSFGDQVLTNWREISSNTLFGITGSMFLIFSGPILVIAILASLYLIISGEERVFTKKKISKFPRFRLWTFPVLVDGPFGVVSAAEFLGIMVFSVFFLWAIYAYTLRNLNVLEYFHVLPKNRSIFLLELTGLRFGMIGLLCMVFLFLPISRGSLLLRLIDIPFEHATRYHVWLGHITMAFFSLHGLCYVVGWTIQGQLLELLFEWKATGIAVLPGVISLVAGLLMWVTSLHTVRKLYFELFFYTHQLYIVFVVFLALHVGDYLFSIVAGGIFLFILDRFLRFCQSRRTVDVISAKSLPCGTLELVLSKPPNMRYNALSFIFLQVRELSWLQWHPFSVSSSPLDGNHHVAVLIKVLGGWTAKLRDQLSNLYEAENQDQLVSPESHPKITTCVEGPYGHESPYHLAYENLVLVAGGIGITPFFAILSDILHRKRDGKACLPSKVLVVWAIKNSDELSLLSAIDIPSICPFFSKKINLEIHIYVTRQSEPRLEDGMVQKVVHPSVKPPRTNGCSMSVLVGTGDNIWSGLYLIVSTIGFIAMITLLDIFYINKYNITTWWYKGLLFVVCMVASVLIFGGLVVVFWHRWGHKTGKVEANGNDKVDLNGEETHNASVAELKGLDIEEDVQSNTTIRYGTRPAFREIFESLNGKWGSVDVGVIVCGPGTLQTTVAKEIRSHSIWRSANHPLFHFNSHIVMSMIFVTWVVFLMILYPEQLGDDFLTLVASKTFLGTTGSMFLIFSGPILVIAVLASLYLIISGEDKVFTKNKISKFPRFRLWTFPVLVDGPFGVVSAAEFLGIMVFSVFFLWAIYAYTLRNLDLLERFHVLPKNRSILLLEVTGLRLGVIGLLCMVFLFLPISRGSILLRLIDIPFEHATRYHVWLGHITMAFFSLHGLCYVVGWTIQGRLLELVFSWNAIGVAVLPGVISLVAGLLMWVTSLHTVRKNNFELFFYTHQLYIVFVVFLALHVGDYLFSIVAGGIFLFILDRFLRFCQSRRTVDVISAKSLPCGTLELVLSKPPNMRYNALSFIFLQVRELSWLQWHPFSVSSSPLDGNHHVAVLIKVLGGWTAKLRDQLSNLYEAENQDQLVSPQSYPKITTCVEGPYGHESPYHLAYENLVLVAGGIGITPFFAILSDILHRKRDGKACLPSKVLLVWAIKNSDELSLLSAIDIPSICPFFSKKLNLEIHIYVTRQSEPRLEDGMVHKVVHPSLKPTRTNGCSMSVLVGTGDNIWSGLYLIVSTIGFIAMITLLDIFYIKKYNITTWWYKGLLFVVCMVSSVLIFGGLVVVFWHLWGHKTGKVEANGNDKVDLNGEETYNSSAAELKGLATEEDVQSYTTIRYGTRPNFREIFESLNGKWGSVDVGVIVCGPATLQTTVAKEIRSHSIWRSANHPLFHFNSHSFDL</sequence>
<dbReference type="SUPFAM" id="SSF52343">
    <property type="entry name" value="Ferredoxin reductase-like, C-terminal NADP-linked domain"/>
    <property type="match status" value="2"/>
</dbReference>
<feature type="transmembrane region" description="Helical" evidence="19">
    <location>
        <begin position="875"/>
        <end position="901"/>
    </location>
</feature>
<comment type="catalytic activity">
    <reaction evidence="17">
        <text>2 a Fe(II)-siderophore + NAD(+) + H(+) = 2 a Fe(III)-siderophore + NADH</text>
        <dbReference type="Rhea" id="RHEA:15061"/>
        <dbReference type="Rhea" id="RHEA-COMP:11342"/>
        <dbReference type="Rhea" id="RHEA-COMP:11344"/>
        <dbReference type="ChEBI" id="CHEBI:15378"/>
        <dbReference type="ChEBI" id="CHEBI:29033"/>
        <dbReference type="ChEBI" id="CHEBI:29034"/>
        <dbReference type="ChEBI" id="CHEBI:57540"/>
        <dbReference type="ChEBI" id="CHEBI:57945"/>
        <dbReference type="EC" id="1.16.1.7"/>
    </reaction>
</comment>
<dbReference type="Pfam" id="PF08022">
    <property type="entry name" value="FAD_binding_8"/>
    <property type="match status" value="2"/>
</dbReference>
<feature type="domain" description="FAD-binding FR-type" evidence="20">
    <location>
        <begin position="332"/>
        <end position="449"/>
    </location>
</feature>
<evidence type="ECO:0000256" key="6">
    <source>
        <dbReference type="ARBA" id="ARBA00022630"/>
    </source>
</evidence>
<dbReference type="Pfam" id="PF01794">
    <property type="entry name" value="Ferric_reduct"/>
    <property type="match status" value="2"/>
</dbReference>
<keyword evidence="14" id="KW-0520">NAD</keyword>
<feature type="transmembrane region" description="Helical" evidence="19">
    <location>
        <begin position="68"/>
        <end position="96"/>
    </location>
</feature>
<dbReference type="InterPro" id="IPR000778">
    <property type="entry name" value="Cyt_b245_heavy_chain"/>
</dbReference>
<evidence type="ECO:0000256" key="16">
    <source>
        <dbReference type="ARBA" id="ARBA00023136"/>
    </source>
</evidence>
<evidence type="ECO:0000256" key="18">
    <source>
        <dbReference type="ARBA" id="ARBA00066905"/>
    </source>
</evidence>
<dbReference type="Proteomes" id="UP000682877">
    <property type="component" value="Chromosome 8"/>
</dbReference>
<evidence type="ECO:0000256" key="9">
    <source>
        <dbReference type="ARBA" id="ARBA00022827"/>
    </source>
</evidence>
<dbReference type="InterPro" id="IPR017938">
    <property type="entry name" value="Riboflavin_synthase-like_b-brl"/>
</dbReference>
<feature type="transmembrane region" description="Helical" evidence="19">
    <location>
        <begin position="456"/>
        <end position="476"/>
    </location>
</feature>
<evidence type="ECO:0000256" key="19">
    <source>
        <dbReference type="SAM" id="Phobius"/>
    </source>
</evidence>
<feature type="transmembrane region" description="Helical" evidence="19">
    <location>
        <begin position="170"/>
        <end position="197"/>
    </location>
</feature>
<feature type="transmembrane region" description="Helical" evidence="19">
    <location>
        <begin position="822"/>
        <end position="855"/>
    </location>
</feature>
<feature type="domain" description="FAD-binding FR-type" evidence="20">
    <location>
        <begin position="1037"/>
        <end position="1154"/>
    </location>
</feature>
<feature type="transmembrane region" description="Helical" evidence="19">
    <location>
        <begin position="922"/>
        <end position="944"/>
    </location>
</feature>
<dbReference type="PRINTS" id="PR00466">
    <property type="entry name" value="GP91PHOX"/>
</dbReference>
<keyword evidence="5" id="KW-0349">Heme</keyword>
<keyword evidence="8" id="KW-0479">Metal-binding</keyword>
<feature type="transmembrane region" description="Helical" evidence="19">
    <location>
        <begin position="574"/>
        <end position="595"/>
    </location>
</feature>
<keyword evidence="16 19" id="KW-0472">Membrane</keyword>
<dbReference type="InterPro" id="IPR039261">
    <property type="entry name" value="FNR_nucleotide-bd"/>
</dbReference>
<dbReference type="PANTHER" id="PTHR11972:SF69">
    <property type="entry name" value="FERRIC REDUCTION OXIDASE 6-RELATED"/>
    <property type="match status" value="1"/>
</dbReference>
<dbReference type="SUPFAM" id="SSF63380">
    <property type="entry name" value="Riboflavin synthase domain-like"/>
    <property type="match status" value="2"/>
</dbReference>
<feature type="transmembrane region" description="Helical" evidence="19">
    <location>
        <begin position="1275"/>
        <end position="1300"/>
    </location>
</feature>
<dbReference type="InterPro" id="IPR013121">
    <property type="entry name" value="Fe_red_NAD-bd_6"/>
</dbReference>
<feature type="transmembrane region" description="Helical" evidence="19">
    <location>
        <begin position="1312"/>
        <end position="1337"/>
    </location>
</feature>
<evidence type="ECO:0000256" key="3">
    <source>
        <dbReference type="ARBA" id="ARBA00006278"/>
    </source>
</evidence>
<dbReference type="InterPro" id="IPR050369">
    <property type="entry name" value="RBOH/FRE"/>
</dbReference>
<keyword evidence="15" id="KW-0406">Ion transport</keyword>
<keyword evidence="4" id="KW-0813">Transport</keyword>
<evidence type="ECO:0000256" key="1">
    <source>
        <dbReference type="ARBA" id="ARBA00001974"/>
    </source>
</evidence>
<evidence type="ECO:0000313" key="21">
    <source>
        <dbReference type="EMBL" id="CAE6231279.1"/>
    </source>
</evidence>
<name>A0A8S2B6Y2_ARAAE</name>
<keyword evidence="22" id="KW-1185">Reference proteome</keyword>
<accession>A0A8S2B6Y2</accession>
<evidence type="ECO:0000256" key="11">
    <source>
        <dbReference type="ARBA" id="ARBA00022989"/>
    </source>
</evidence>
<organism evidence="21 22">
    <name type="scientific">Arabidopsis arenosa</name>
    <name type="common">Sand rock-cress</name>
    <name type="synonym">Cardaminopsis arenosa</name>
    <dbReference type="NCBI Taxonomy" id="38785"/>
    <lineage>
        <taxon>Eukaryota</taxon>
        <taxon>Viridiplantae</taxon>
        <taxon>Streptophyta</taxon>
        <taxon>Embryophyta</taxon>
        <taxon>Tracheophyta</taxon>
        <taxon>Spermatophyta</taxon>
        <taxon>Magnoliopsida</taxon>
        <taxon>eudicotyledons</taxon>
        <taxon>Gunneridae</taxon>
        <taxon>Pentapetalae</taxon>
        <taxon>rosids</taxon>
        <taxon>malvids</taxon>
        <taxon>Brassicales</taxon>
        <taxon>Brassicaceae</taxon>
        <taxon>Camelineae</taxon>
        <taxon>Arabidopsis</taxon>
    </lineage>
</organism>
<evidence type="ECO:0000256" key="14">
    <source>
        <dbReference type="ARBA" id="ARBA00023027"/>
    </source>
</evidence>
<proteinExistence type="inferred from homology"/>
<dbReference type="Pfam" id="PF08030">
    <property type="entry name" value="NAD_binding_6"/>
    <property type="match status" value="2"/>
</dbReference>
<evidence type="ECO:0000256" key="8">
    <source>
        <dbReference type="ARBA" id="ARBA00022723"/>
    </source>
</evidence>
<evidence type="ECO:0000256" key="2">
    <source>
        <dbReference type="ARBA" id="ARBA00004141"/>
    </source>
</evidence>
<keyword evidence="9" id="KW-0274">FAD</keyword>
<evidence type="ECO:0000256" key="13">
    <source>
        <dbReference type="ARBA" id="ARBA00023004"/>
    </source>
</evidence>
<comment type="subcellular location">
    <subcellularLocation>
        <location evidence="2">Membrane</location>
        <topology evidence="2">Multi-pass membrane protein</topology>
    </subcellularLocation>
</comment>
<dbReference type="SFLD" id="SFLDS00052">
    <property type="entry name" value="Ferric_Reductase_Domain"/>
    <property type="match status" value="2"/>
</dbReference>
<evidence type="ECO:0000256" key="10">
    <source>
        <dbReference type="ARBA" id="ARBA00022982"/>
    </source>
</evidence>
<keyword evidence="12" id="KW-0560">Oxidoreductase</keyword>
<feature type="transmembrane region" description="Helical" evidence="19">
    <location>
        <begin position="1156"/>
        <end position="1177"/>
    </location>
</feature>
<dbReference type="InterPro" id="IPR013112">
    <property type="entry name" value="FAD-bd_8"/>
</dbReference>
<feature type="transmembrane region" description="Helical" evidence="19">
    <location>
        <begin position="735"/>
        <end position="756"/>
    </location>
</feature>
<comment type="cofactor">
    <cofactor evidence="1">
        <name>FAD</name>
        <dbReference type="ChEBI" id="CHEBI:57692"/>
    </cofactor>
</comment>
<comment type="similarity">
    <text evidence="3">Belongs to the ferric reductase (FRE) family.</text>
</comment>
<dbReference type="EMBL" id="LR999458">
    <property type="protein sequence ID" value="CAE6231279.1"/>
    <property type="molecule type" value="Genomic_DNA"/>
</dbReference>
<gene>
    <name evidence="21" type="ORF">AARE701A_LOCUS21069</name>
</gene>
<dbReference type="GO" id="GO:0140618">
    <property type="term" value="F:ferric-chelate reductase (NADH) activity"/>
    <property type="evidence" value="ECO:0007669"/>
    <property type="project" value="UniProtKB-EC"/>
</dbReference>
<dbReference type="FunFam" id="3.40.50.80:FF:000036">
    <property type="entry name" value="Ferric reduction oxidase 6"/>
    <property type="match status" value="2"/>
</dbReference>
<keyword evidence="10" id="KW-0249">Electron transport</keyword>
<dbReference type="Gene3D" id="3.40.50.80">
    <property type="entry name" value="Nucleotide-binding domain of ferredoxin-NADP reductase (FNR) module"/>
    <property type="match status" value="4"/>
</dbReference>
<dbReference type="PROSITE" id="PS51384">
    <property type="entry name" value="FAD_FR"/>
    <property type="match status" value="2"/>
</dbReference>
<protein>
    <recommendedName>
        <fullName evidence="18">ferric-chelate reductase (NADH)</fullName>
        <ecNumber evidence="18">1.16.1.7</ecNumber>
    </recommendedName>
</protein>
<dbReference type="PANTHER" id="PTHR11972">
    <property type="entry name" value="NADPH OXIDASE"/>
    <property type="match status" value="1"/>
</dbReference>